<dbReference type="PANTHER" id="PTHR38593">
    <property type="entry name" value="BLR2558 PROTEIN"/>
    <property type="match status" value="1"/>
</dbReference>
<feature type="domain" description="DUF4142" evidence="2">
    <location>
        <begin position="42"/>
        <end position="174"/>
    </location>
</feature>
<dbReference type="PANTHER" id="PTHR38593:SF1">
    <property type="entry name" value="BLR2558 PROTEIN"/>
    <property type="match status" value="1"/>
</dbReference>
<comment type="caution">
    <text evidence="3">The sequence shown here is derived from an EMBL/GenBank/DDBJ whole genome shotgun (WGS) entry which is preliminary data.</text>
</comment>
<dbReference type="Pfam" id="PF13628">
    <property type="entry name" value="DUF4142"/>
    <property type="match status" value="1"/>
</dbReference>
<proteinExistence type="predicted"/>
<accession>A0A146G5X9</accession>
<organism evidence="3 4">
    <name type="scientific">Terrimicrobium sacchariphilum</name>
    <dbReference type="NCBI Taxonomy" id="690879"/>
    <lineage>
        <taxon>Bacteria</taxon>
        <taxon>Pseudomonadati</taxon>
        <taxon>Verrucomicrobiota</taxon>
        <taxon>Terrimicrobiia</taxon>
        <taxon>Terrimicrobiales</taxon>
        <taxon>Terrimicrobiaceae</taxon>
        <taxon>Terrimicrobium</taxon>
    </lineage>
</organism>
<sequence length="186" mass="19380">MKLHHILPAALLALTPVLATAASAPAPASCCGQMPSGTMTCPAFAQKVAMVDLLEIQLGKVAQTNASLPSVKKFGAFMTASHTEINARLAKVAAECNIPLPTQLDAPSQATLKKLSALKGPAFDKAYIPAMVAGHTQVLAMVKSFAATCPNPKMKAFAEKITPIIAKHLSAAQKVQAQMQKDGLLP</sequence>
<evidence type="ECO:0000313" key="4">
    <source>
        <dbReference type="Proteomes" id="UP000076023"/>
    </source>
</evidence>
<dbReference type="STRING" id="690879.TSACC_2533"/>
<dbReference type="OrthoDB" id="956538at2"/>
<dbReference type="RefSeq" id="WP_075077985.1">
    <property type="nucleotide sequence ID" value="NZ_BDCO01000002.1"/>
</dbReference>
<keyword evidence="1" id="KW-0732">Signal</keyword>
<feature type="signal peptide" evidence="1">
    <location>
        <begin position="1"/>
        <end position="21"/>
    </location>
</feature>
<dbReference type="Proteomes" id="UP000076023">
    <property type="component" value="Unassembled WGS sequence"/>
</dbReference>
<protein>
    <submittedName>
        <fullName evidence="3">Predicted outer membrane protein</fullName>
    </submittedName>
</protein>
<feature type="chain" id="PRO_5007524457" evidence="1">
    <location>
        <begin position="22"/>
        <end position="186"/>
    </location>
</feature>
<dbReference type="EMBL" id="BDCO01000002">
    <property type="protein sequence ID" value="GAT32136.1"/>
    <property type="molecule type" value="Genomic_DNA"/>
</dbReference>
<gene>
    <name evidence="3" type="ORF">TSACC_2533</name>
</gene>
<dbReference type="InterPro" id="IPR012347">
    <property type="entry name" value="Ferritin-like"/>
</dbReference>
<keyword evidence="4" id="KW-1185">Reference proteome</keyword>
<dbReference type="Gene3D" id="1.20.1260.10">
    <property type="match status" value="1"/>
</dbReference>
<dbReference type="InterPro" id="IPR025419">
    <property type="entry name" value="DUF4142"/>
</dbReference>
<evidence type="ECO:0000259" key="2">
    <source>
        <dbReference type="Pfam" id="PF13628"/>
    </source>
</evidence>
<name>A0A146G5X9_TERSA</name>
<dbReference type="InParanoid" id="A0A146G5X9"/>
<dbReference type="AlphaFoldDB" id="A0A146G5X9"/>
<evidence type="ECO:0000256" key="1">
    <source>
        <dbReference type="SAM" id="SignalP"/>
    </source>
</evidence>
<reference evidence="4" key="1">
    <citation type="journal article" date="2017" name="Genome Announc.">
        <title>Draft Genome Sequence of Terrimicrobium sacchariphilum NM-5T, a Facultative Anaerobic Soil Bacterium of the Class Spartobacteria.</title>
        <authorList>
            <person name="Qiu Y.L."/>
            <person name="Tourlousse D.M."/>
            <person name="Matsuura N."/>
            <person name="Ohashi A."/>
            <person name="Sekiguchi Y."/>
        </authorList>
    </citation>
    <scope>NUCLEOTIDE SEQUENCE [LARGE SCALE GENOMIC DNA]</scope>
    <source>
        <strain evidence="4">NM-5</strain>
    </source>
</reference>
<evidence type="ECO:0000313" key="3">
    <source>
        <dbReference type="EMBL" id="GAT32136.1"/>
    </source>
</evidence>